<comment type="caution">
    <text evidence="9">The sequence shown here is derived from an EMBL/GenBank/DDBJ whole genome shotgun (WGS) entry which is preliminary data.</text>
</comment>
<keyword evidence="2 8" id="KW-1003">Cell membrane</keyword>
<comment type="function">
    <text evidence="8">Gustatory receptor which mediates acceptance or avoidance behavior, depending on its substrates.</text>
</comment>
<keyword evidence="5 8" id="KW-0472">Membrane</keyword>
<name>A0A482W3B1_ASBVE</name>
<dbReference type="Proteomes" id="UP000292052">
    <property type="component" value="Unassembled WGS sequence"/>
</dbReference>
<dbReference type="GO" id="GO:0030424">
    <property type="term" value="C:axon"/>
    <property type="evidence" value="ECO:0007669"/>
    <property type="project" value="TreeGrafter"/>
</dbReference>
<feature type="transmembrane region" description="Helical" evidence="8">
    <location>
        <begin position="264"/>
        <end position="286"/>
    </location>
</feature>
<comment type="similarity">
    <text evidence="8">Belongs to the insect chemoreceptor superfamily. Gustatory receptor (GR) family.</text>
</comment>
<feature type="transmembrane region" description="Helical" evidence="8">
    <location>
        <begin position="64"/>
        <end position="88"/>
    </location>
</feature>
<feature type="transmembrane region" description="Helical" evidence="8">
    <location>
        <begin position="117"/>
        <end position="138"/>
    </location>
</feature>
<feature type="transmembrane region" description="Helical" evidence="8">
    <location>
        <begin position="224"/>
        <end position="244"/>
    </location>
</feature>
<evidence type="ECO:0000256" key="2">
    <source>
        <dbReference type="ARBA" id="ARBA00022475"/>
    </source>
</evidence>
<evidence type="ECO:0000256" key="7">
    <source>
        <dbReference type="ARBA" id="ARBA00023224"/>
    </source>
</evidence>
<dbReference type="GO" id="GO:0007165">
    <property type="term" value="P:signal transduction"/>
    <property type="evidence" value="ECO:0007669"/>
    <property type="project" value="UniProtKB-KW"/>
</dbReference>
<evidence type="ECO:0000256" key="1">
    <source>
        <dbReference type="ARBA" id="ARBA00004651"/>
    </source>
</evidence>
<reference evidence="9 10" key="1">
    <citation type="submission" date="2017-03" db="EMBL/GenBank/DDBJ databases">
        <title>Genome of the blue death feigning beetle - Asbolus verrucosus.</title>
        <authorList>
            <person name="Rider S.D."/>
        </authorList>
    </citation>
    <scope>NUCLEOTIDE SEQUENCE [LARGE SCALE GENOMIC DNA]</scope>
    <source>
        <strain evidence="9">Butters</strain>
        <tissue evidence="9">Head and leg muscle</tissue>
    </source>
</reference>
<keyword evidence="6 8" id="KW-0675">Receptor</keyword>
<dbReference type="GO" id="GO:0007635">
    <property type="term" value="P:chemosensory behavior"/>
    <property type="evidence" value="ECO:0007669"/>
    <property type="project" value="TreeGrafter"/>
</dbReference>
<comment type="caution">
    <text evidence="8">Lacks conserved residue(s) required for the propagation of feature annotation.</text>
</comment>
<evidence type="ECO:0000256" key="8">
    <source>
        <dbReference type="RuleBase" id="RU363108"/>
    </source>
</evidence>
<dbReference type="PANTHER" id="PTHR21143:SF104">
    <property type="entry name" value="GUSTATORY RECEPTOR 8A-RELATED"/>
    <property type="match status" value="1"/>
</dbReference>
<dbReference type="AlphaFoldDB" id="A0A482W3B1"/>
<dbReference type="OrthoDB" id="5795306at2759"/>
<dbReference type="GO" id="GO:0043025">
    <property type="term" value="C:neuronal cell body"/>
    <property type="evidence" value="ECO:0007669"/>
    <property type="project" value="TreeGrafter"/>
</dbReference>
<evidence type="ECO:0000313" key="10">
    <source>
        <dbReference type="Proteomes" id="UP000292052"/>
    </source>
</evidence>
<dbReference type="GO" id="GO:0050909">
    <property type="term" value="P:sensory perception of taste"/>
    <property type="evidence" value="ECO:0007669"/>
    <property type="project" value="InterPro"/>
</dbReference>
<dbReference type="GO" id="GO:0030425">
    <property type="term" value="C:dendrite"/>
    <property type="evidence" value="ECO:0007669"/>
    <property type="project" value="TreeGrafter"/>
</dbReference>
<keyword evidence="10" id="KW-1185">Reference proteome</keyword>
<protein>
    <recommendedName>
        <fullName evidence="8">Gustatory receptor</fullName>
    </recommendedName>
</protein>
<keyword evidence="3 8" id="KW-0812">Transmembrane</keyword>
<sequence>MDFQQLRLVFRVGKIFAITPPSLEIKNQTTNQKYYSCFMIVFYTVGVLVSSYCRKSYYLQHIHIKFAIQIILDSSLYVFNICTVLIALNKRSQWFILIKNFKIMQEGSEKVNNKSHLLKFAISNFFFWGIVLHITYTFTSLMGVDFFKMFTIQYVQIYAQFLHNFLIYTVLNMLRVRYRAVTLALSKEVCLVTKLERRSVASFLNKIKYDVCILKESVDIFNNIFGWPNLLIILSASLQILLSFDYIFQESLIGDFERIVENIVIIFLFCVSGVILFYIFLIIILVRCNFQHSVGRFDSARS</sequence>
<dbReference type="EMBL" id="QDEB01033626">
    <property type="protein sequence ID" value="RZC39536.1"/>
    <property type="molecule type" value="Genomic_DNA"/>
</dbReference>
<gene>
    <name evidence="9" type="ORF">BDFB_013596</name>
</gene>
<evidence type="ECO:0000313" key="9">
    <source>
        <dbReference type="EMBL" id="RZC39536.1"/>
    </source>
</evidence>
<feature type="transmembrane region" description="Helical" evidence="8">
    <location>
        <begin position="150"/>
        <end position="171"/>
    </location>
</feature>
<evidence type="ECO:0000256" key="4">
    <source>
        <dbReference type="ARBA" id="ARBA00022989"/>
    </source>
</evidence>
<dbReference type="PANTHER" id="PTHR21143">
    <property type="entry name" value="INVERTEBRATE GUSTATORY RECEPTOR"/>
    <property type="match status" value="1"/>
</dbReference>
<dbReference type="Pfam" id="PF08395">
    <property type="entry name" value="7tm_7"/>
    <property type="match status" value="1"/>
</dbReference>
<proteinExistence type="inferred from homology"/>
<dbReference type="InterPro" id="IPR013604">
    <property type="entry name" value="7TM_chemorcpt"/>
</dbReference>
<comment type="subcellular location">
    <subcellularLocation>
        <location evidence="1 8">Cell membrane</location>
        <topology evidence="1 8">Multi-pass membrane protein</topology>
    </subcellularLocation>
</comment>
<evidence type="ECO:0000256" key="6">
    <source>
        <dbReference type="ARBA" id="ARBA00023170"/>
    </source>
</evidence>
<accession>A0A482W3B1</accession>
<dbReference type="GO" id="GO:0005886">
    <property type="term" value="C:plasma membrane"/>
    <property type="evidence" value="ECO:0007669"/>
    <property type="project" value="UniProtKB-SubCell"/>
</dbReference>
<organism evidence="9 10">
    <name type="scientific">Asbolus verrucosus</name>
    <name type="common">Desert ironclad beetle</name>
    <dbReference type="NCBI Taxonomy" id="1661398"/>
    <lineage>
        <taxon>Eukaryota</taxon>
        <taxon>Metazoa</taxon>
        <taxon>Ecdysozoa</taxon>
        <taxon>Arthropoda</taxon>
        <taxon>Hexapoda</taxon>
        <taxon>Insecta</taxon>
        <taxon>Pterygota</taxon>
        <taxon>Neoptera</taxon>
        <taxon>Endopterygota</taxon>
        <taxon>Coleoptera</taxon>
        <taxon>Polyphaga</taxon>
        <taxon>Cucujiformia</taxon>
        <taxon>Tenebrionidae</taxon>
        <taxon>Pimeliinae</taxon>
        <taxon>Asbolus</taxon>
    </lineage>
</organism>
<feature type="transmembrane region" description="Helical" evidence="8">
    <location>
        <begin position="34"/>
        <end position="52"/>
    </location>
</feature>
<dbReference type="GO" id="GO:0008049">
    <property type="term" value="P:male courtship behavior"/>
    <property type="evidence" value="ECO:0007669"/>
    <property type="project" value="TreeGrafter"/>
</dbReference>
<keyword evidence="7 8" id="KW-0807">Transducer</keyword>
<keyword evidence="4 8" id="KW-1133">Transmembrane helix</keyword>
<evidence type="ECO:0000256" key="5">
    <source>
        <dbReference type="ARBA" id="ARBA00023136"/>
    </source>
</evidence>
<evidence type="ECO:0000256" key="3">
    <source>
        <dbReference type="ARBA" id="ARBA00022692"/>
    </source>
</evidence>